<gene>
    <name evidence="1" type="ORF">GCM10022409_31720</name>
</gene>
<name>A0ABP7UH88_9BACT</name>
<evidence type="ECO:0000313" key="2">
    <source>
        <dbReference type="Proteomes" id="UP001501469"/>
    </source>
</evidence>
<evidence type="ECO:0000313" key="1">
    <source>
        <dbReference type="EMBL" id="GAA4043387.1"/>
    </source>
</evidence>
<accession>A0ABP7UH88</accession>
<proteinExistence type="predicted"/>
<sequence>MDPLPPLHYFFPANTSCVGEQVIIPCNKCSEKQELRAETLCDACPIHQQVQDVYSRAQVELDIRQELDTPKEFVAFCRKRLNQSIELATQTVIYPSKQIFQHFGGLGNATYDVHRDHIIAIALSKLYRVRMGYKRTNSVKRINPGSSAITESTQLSQVAEVAKEDFADHLLGYTMEELVLFLKERCLIGADNKANPSAETAAWSGAIHALADSNPPKIVGKKAALTRAFMKQFSISASFHTIQRCDTGIATRYYEQAIVLLKK</sequence>
<comment type="caution">
    <text evidence="1">The sequence shown here is derived from an EMBL/GenBank/DDBJ whole genome shotgun (WGS) entry which is preliminary data.</text>
</comment>
<organism evidence="1 2">
    <name type="scientific">Hymenobacter glaciei</name>
    <dbReference type="NCBI Taxonomy" id="877209"/>
    <lineage>
        <taxon>Bacteria</taxon>
        <taxon>Pseudomonadati</taxon>
        <taxon>Bacteroidota</taxon>
        <taxon>Cytophagia</taxon>
        <taxon>Cytophagales</taxon>
        <taxon>Hymenobacteraceae</taxon>
        <taxon>Hymenobacter</taxon>
    </lineage>
</organism>
<dbReference type="EMBL" id="BAABDK010000025">
    <property type="protein sequence ID" value="GAA4043387.1"/>
    <property type="molecule type" value="Genomic_DNA"/>
</dbReference>
<reference evidence="2" key="1">
    <citation type="journal article" date="2019" name="Int. J. Syst. Evol. Microbiol.">
        <title>The Global Catalogue of Microorganisms (GCM) 10K type strain sequencing project: providing services to taxonomists for standard genome sequencing and annotation.</title>
        <authorList>
            <consortium name="The Broad Institute Genomics Platform"/>
            <consortium name="The Broad Institute Genome Sequencing Center for Infectious Disease"/>
            <person name="Wu L."/>
            <person name="Ma J."/>
        </authorList>
    </citation>
    <scope>NUCLEOTIDE SEQUENCE [LARGE SCALE GENOMIC DNA]</scope>
    <source>
        <strain evidence="2">JCM 17225</strain>
    </source>
</reference>
<keyword evidence="2" id="KW-1185">Reference proteome</keyword>
<dbReference type="Proteomes" id="UP001501469">
    <property type="component" value="Unassembled WGS sequence"/>
</dbReference>
<protein>
    <submittedName>
        <fullName evidence="1">Uncharacterized protein</fullName>
    </submittedName>
</protein>